<evidence type="ECO:0000313" key="2">
    <source>
        <dbReference type="Proteomes" id="UP000297948"/>
    </source>
</evidence>
<dbReference type="AlphaFoldDB" id="A0A4Z0H7N2"/>
<sequence length="246" mass="26992">MTGTSYWTCPPETDVRRTYFGEYAITLLDPSLTGGTITSAPHDPARAREFVEGFPTVEAVVEELPPLPPSELLATECRSDLDLVTVGCWGSAICVSDPALTAYDAGMTPVLDVATSLRERYPRALIVGSAHADFGESHTEDVIWLPDGPRLFASGFPCYEDPWDIEGDPRAVLDALGVDPDGLEGDYREFLHLDEAPHLTNWGMLGALVLERAGHRPGADLEMSVFRVRHTEEYTAVMEEMWLPGL</sequence>
<dbReference type="EMBL" id="SRID01000137">
    <property type="protein sequence ID" value="TGB08088.1"/>
    <property type="molecule type" value="Genomic_DNA"/>
</dbReference>
<evidence type="ECO:0000313" key="1">
    <source>
        <dbReference type="EMBL" id="TGB08088.1"/>
    </source>
</evidence>
<dbReference type="OrthoDB" id="3698245at2"/>
<accession>A0A4Z0H7N2</accession>
<comment type="caution">
    <text evidence="1">The sequence shown here is derived from an EMBL/GenBank/DDBJ whole genome shotgun (WGS) entry which is preliminary data.</text>
</comment>
<name>A0A4Z0H7N2_9ACTN</name>
<reference evidence="1 2" key="1">
    <citation type="submission" date="2019-03" db="EMBL/GenBank/DDBJ databases">
        <authorList>
            <person name="Gonzalez-Pimentel J.L."/>
        </authorList>
    </citation>
    <scope>NUCLEOTIDE SEQUENCE [LARGE SCALE GENOMIC DNA]</scope>
    <source>
        <strain evidence="1 2">JCM 31289</strain>
    </source>
</reference>
<dbReference type="Proteomes" id="UP000297948">
    <property type="component" value="Unassembled WGS sequence"/>
</dbReference>
<organism evidence="1 2">
    <name type="scientific">Streptomyces palmae</name>
    <dbReference type="NCBI Taxonomy" id="1701085"/>
    <lineage>
        <taxon>Bacteria</taxon>
        <taxon>Bacillati</taxon>
        <taxon>Actinomycetota</taxon>
        <taxon>Actinomycetes</taxon>
        <taxon>Kitasatosporales</taxon>
        <taxon>Streptomycetaceae</taxon>
        <taxon>Streptomyces</taxon>
    </lineage>
</organism>
<keyword evidence="2" id="KW-1185">Reference proteome</keyword>
<proteinExistence type="predicted"/>
<dbReference type="Pfam" id="PF19859">
    <property type="entry name" value="DUF6333"/>
    <property type="match status" value="1"/>
</dbReference>
<protein>
    <submittedName>
        <fullName evidence="1">Uncharacterized protein</fullName>
    </submittedName>
</protein>
<gene>
    <name evidence="1" type="ORF">E4099_16105</name>
</gene>
<dbReference type="RefSeq" id="WP_135339757.1">
    <property type="nucleotide sequence ID" value="NZ_JBHLTX010000035.1"/>
</dbReference>